<proteinExistence type="predicted"/>
<dbReference type="GeneID" id="71854846"/>
<accession>A0ABD5NX56</accession>
<sequence>MTRPGEHERRPFYACDSCGVVYARHGKPKACAVCGSETFVEVMPKELKY</sequence>
<evidence type="ECO:0008006" key="3">
    <source>
        <dbReference type="Google" id="ProtNLM"/>
    </source>
</evidence>
<dbReference type="SUPFAM" id="SSF57802">
    <property type="entry name" value="Rubredoxin-like"/>
    <property type="match status" value="1"/>
</dbReference>
<reference evidence="1 2" key="1">
    <citation type="journal article" date="2014" name="Int. J. Syst. Evol. Microbiol.">
        <title>Complete genome sequence of Corynebacterium casei LMG S-19264T (=DSM 44701T), isolated from a smear-ripened cheese.</title>
        <authorList>
            <consortium name="US DOE Joint Genome Institute (JGI-PGF)"/>
            <person name="Walter F."/>
            <person name="Albersmeier A."/>
            <person name="Kalinowski J."/>
            <person name="Ruckert C."/>
        </authorList>
    </citation>
    <scope>NUCLEOTIDE SEQUENCE [LARGE SCALE GENOMIC DNA]</scope>
    <source>
        <strain evidence="1 2">IBRC-M 10912</strain>
    </source>
</reference>
<evidence type="ECO:0000313" key="2">
    <source>
        <dbReference type="Proteomes" id="UP001595821"/>
    </source>
</evidence>
<dbReference type="Proteomes" id="UP001595821">
    <property type="component" value="Unassembled WGS sequence"/>
</dbReference>
<dbReference type="RefSeq" id="WP_246967251.1">
    <property type="nucleotide sequence ID" value="NZ_CP095397.1"/>
</dbReference>
<evidence type="ECO:0000313" key="1">
    <source>
        <dbReference type="EMBL" id="MFC4246375.1"/>
    </source>
</evidence>
<protein>
    <recommendedName>
        <fullName evidence="3">Rubrerythrin-like domain-containing protein</fullName>
    </recommendedName>
</protein>
<dbReference type="AlphaFoldDB" id="A0ABD5NX56"/>
<name>A0ABD5NX56_9EURY</name>
<dbReference type="EMBL" id="JBHSDJ010000013">
    <property type="protein sequence ID" value="MFC4246375.1"/>
    <property type="molecule type" value="Genomic_DNA"/>
</dbReference>
<comment type="caution">
    <text evidence="1">The sequence shown here is derived from an EMBL/GenBank/DDBJ whole genome shotgun (WGS) entry which is preliminary data.</text>
</comment>
<organism evidence="1 2">
    <name type="scientific">Natribaculum luteum</name>
    <dbReference type="NCBI Taxonomy" id="1586232"/>
    <lineage>
        <taxon>Archaea</taxon>
        <taxon>Methanobacteriati</taxon>
        <taxon>Methanobacteriota</taxon>
        <taxon>Stenosarchaea group</taxon>
        <taxon>Halobacteria</taxon>
        <taxon>Halobacteriales</taxon>
        <taxon>Natrialbaceae</taxon>
        <taxon>Natribaculum</taxon>
    </lineage>
</organism>
<gene>
    <name evidence="1" type="ORF">ACFOZ7_05120</name>
</gene>